<dbReference type="AlphaFoldDB" id="A0A263D9E1"/>
<dbReference type="EMBL" id="NKYE01000001">
    <property type="protein sequence ID" value="OZM75134.1"/>
    <property type="molecule type" value="Genomic_DNA"/>
</dbReference>
<organism evidence="1 2">
    <name type="scientific">Amycolatopsis antarctica</name>
    <dbReference type="NCBI Taxonomy" id="1854586"/>
    <lineage>
        <taxon>Bacteria</taxon>
        <taxon>Bacillati</taxon>
        <taxon>Actinomycetota</taxon>
        <taxon>Actinomycetes</taxon>
        <taxon>Pseudonocardiales</taxon>
        <taxon>Pseudonocardiaceae</taxon>
        <taxon>Amycolatopsis</taxon>
    </lineage>
</organism>
<dbReference type="RefSeq" id="WP_094860912.1">
    <property type="nucleotide sequence ID" value="NZ_NKYE01000001.1"/>
</dbReference>
<keyword evidence="1" id="KW-0808">Transferase</keyword>
<evidence type="ECO:0000313" key="1">
    <source>
        <dbReference type="EMBL" id="OZM75134.1"/>
    </source>
</evidence>
<keyword evidence="2" id="KW-1185">Reference proteome</keyword>
<reference evidence="1 2" key="1">
    <citation type="submission" date="2017-07" db="EMBL/GenBank/DDBJ databases">
        <title>Amycolatopsis antarcticus sp. nov., isolated from the surface of an Antarcticus brown macroalga.</title>
        <authorList>
            <person name="Wang J."/>
            <person name="Leiva S."/>
            <person name="Huang J."/>
            <person name="Huang Y."/>
        </authorList>
    </citation>
    <scope>NUCLEOTIDE SEQUENCE [LARGE SCALE GENOMIC DNA]</scope>
    <source>
        <strain evidence="1 2">AU-G6</strain>
    </source>
</reference>
<comment type="caution">
    <text evidence="1">The sequence shown here is derived from an EMBL/GenBank/DDBJ whole genome shotgun (WGS) entry which is preliminary data.</text>
</comment>
<sequence>MTEPSVPASFARPFALREGAAGRAWLDSVPGLARHYLTRWELELDGEPMHGFAGLVFPVTGQDGTPAVLKLSWPDEETHDEPVALAAWDGDGAVALLRCAPEDGVLLLERLDSGRMLEHEPIGPAVDVIAGLLRRHAIPAPPLRRTLAGEATRWAATLVGEWERLGRPLDRALVDAAVEICLRRGPESASLLVNEDLHFSNVLAGEREPWLVIDPKPLAGDLEFAVIPLLWNRMPESTLDERFAAVTAGAGLDPALALEWTLVRAVVNLLWAVEDEQAGAVDTGSAADPALAGCPRIAEWAHRRILPAAANRRRDTARG</sequence>
<dbReference type="InParanoid" id="A0A263D9E1"/>
<dbReference type="OrthoDB" id="3638028at2"/>
<dbReference type="SUPFAM" id="SSF56112">
    <property type="entry name" value="Protein kinase-like (PK-like)"/>
    <property type="match status" value="1"/>
</dbReference>
<proteinExistence type="predicted"/>
<name>A0A263D9E1_9PSEU</name>
<evidence type="ECO:0000313" key="2">
    <source>
        <dbReference type="Proteomes" id="UP000242444"/>
    </source>
</evidence>
<dbReference type="Pfam" id="PF04655">
    <property type="entry name" value="APH_6_hur"/>
    <property type="match status" value="1"/>
</dbReference>
<gene>
    <name evidence="1" type="ORF">CFN78_02925</name>
</gene>
<protein>
    <submittedName>
        <fullName evidence="1">Aminoglycoside phosphotransferase</fullName>
    </submittedName>
</protein>
<dbReference type="Proteomes" id="UP000242444">
    <property type="component" value="Unassembled WGS sequence"/>
</dbReference>
<dbReference type="InterPro" id="IPR006748">
    <property type="entry name" value="NH2Glyco/OHUrea_AB-resist_kin"/>
</dbReference>
<dbReference type="GO" id="GO:0016773">
    <property type="term" value="F:phosphotransferase activity, alcohol group as acceptor"/>
    <property type="evidence" value="ECO:0007669"/>
    <property type="project" value="InterPro"/>
</dbReference>
<dbReference type="GO" id="GO:0019748">
    <property type="term" value="P:secondary metabolic process"/>
    <property type="evidence" value="ECO:0007669"/>
    <property type="project" value="InterPro"/>
</dbReference>
<accession>A0A263D9E1</accession>
<dbReference type="InterPro" id="IPR011009">
    <property type="entry name" value="Kinase-like_dom_sf"/>
</dbReference>